<dbReference type="Gene3D" id="1.10.287.310">
    <property type="match status" value="1"/>
</dbReference>
<dbReference type="FunFam" id="1.10.287.310:FF:000001">
    <property type="entry name" value="50S ribosomal protein L29"/>
    <property type="match status" value="1"/>
</dbReference>
<dbReference type="OrthoDB" id="9815192at2"/>
<sequence>MDAKSLRELTVEELRDKHREFKEELFNLRFQNAVGQLKNTSRIRDVKRTIARVLTIVHEKEQGLVVDGGRR</sequence>
<dbReference type="EMBL" id="CM001376">
    <property type="protein sequence ID" value="EHM13455.1"/>
    <property type="molecule type" value="Genomic_DNA"/>
</dbReference>
<dbReference type="eggNOG" id="COG0255">
    <property type="taxonomic scope" value="Bacteria"/>
</dbReference>
<keyword evidence="2 5" id="KW-0689">Ribosomal protein</keyword>
<dbReference type="SUPFAM" id="SSF46561">
    <property type="entry name" value="Ribosomal protein L29 (L29p)"/>
    <property type="match status" value="1"/>
</dbReference>
<evidence type="ECO:0000256" key="2">
    <source>
        <dbReference type="ARBA" id="ARBA00022980"/>
    </source>
</evidence>
<dbReference type="PANTHER" id="PTHR10916">
    <property type="entry name" value="60S RIBOSOMAL PROTEIN L35/50S RIBOSOMAL PROTEIN L29"/>
    <property type="match status" value="1"/>
</dbReference>
<dbReference type="STRING" id="885272.JonanDRAFT_1087"/>
<dbReference type="InterPro" id="IPR018254">
    <property type="entry name" value="Ribosomal_uL29_CS"/>
</dbReference>
<dbReference type="RefSeq" id="WP_008521528.1">
    <property type="nucleotide sequence ID" value="NZ_CM001376.1"/>
</dbReference>
<reference evidence="6 7" key="1">
    <citation type="submission" date="2011-11" db="EMBL/GenBank/DDBJ databases">
        <title>The Noncontiguous Finished genome of Jonquetella anthropi DSM 22815.</title>
        <authorList>
            <consortium name="US DOE Joint Genome Institute (JGI-PGF)"/>
            <person name="Lucas S."/>
            <person name="Copeland A."/>
            <person name="Lapidus A."/>
            <person name="Glavina del Rio T."/>
            <person name="Dalin E."/>
            <person name="Tice H."/>
            <person name="Bruce D."/>
            <person name="Goodwin L."/>
            <person name="Pitluck S."/>
            <person name="Peters L."/>
            <person name="Mikhailova N."/>
            <person name="Held B."/>
            <person name="Kyrpides N."/>
            <person name="Mavromatis K."/>
            <person name="Ivanova N."/>
            <person name="Markowitz V."/>
            <person name="Cheng J.-F."/>
            <person name="Hugenholtz P."/>
            <person name="Woyke T."/>
            <person name="Wu D."/>
            <person name="Gronow S."/>
            <person name="Wellnitz S."/>
            <person name="Brambilla E."/>
            <person name="Klenk H.-P."/>
            <person name="Eisen J.A."/>
        </authorList>
    </citation>
    <scope>NUCLEOTIDE SEQUENCE [LARGE SCALE GENOMIC DNA]</scope>
    <source>
        <strain evidence="6 7">DSM 22815</strain>
    </source>
</reference>
<evidence type="ECO:0000313" key="7">
    <source>
        <dbReference type="Proteomes" id="UP000003806"/>
    </source>
</evidence>
<dbReference type="Proteomes" id="UP000003806">
    <property type="component" value="Chromosome"/>
</dbReference>
<organism evidence="6 7">
    <name type="scientific">Jonquetella anthropi DSM 22815</name>
    <dbReference type="NCBI Taxonomy" id="885272"/>
    <lineage>
        <taxon>Bacteria</taxon>
        <taxon>Thermotogati</taxon>
        <taxon>Synergistota</taxon>
        <taxon>Synergistia</taxon>
        <taxon>Synergistales</taxon>
        <taxon>Dethiosulfovibrionaceae</taxon>
        <taxon>Jonquetella</taxon>
    </lineage>
</organism>
<dbReference type="GO" id="GO:0003735">
    <property type="term" value="F:structural constituent of ribosome"/>
    <property type="evidence" value="ECO:0007669"/>
    <property type="project" value="InterPro"/>
</dbReference>
<keyword evidence="7" id="KW-1185">Reference proteome</keyword>
<evidence type="ECO:0000256" key="3">
    <source>
        <dbReference type="ARBA" id="ARBA00023274"/>
    </source>
</evidence>
<dbReference type="InterPro" id="IPR001854">
    <property type="entry name" value="Ribosomal_uL29"/>
</dbReference>
<gene>
    <name evidence="5" type="primary">rpmC</name>
    <name evidence="6" type="ORF">JonanDRAFT_1087</name>
</gene>
<accession>H0UL96</accession>
<evidence type="ECO:0000313" key="6">
    <source>
        <dbReference type="EMBL" id="EHM13455.1"/>
    </source>
</evidence>
<name>H0UL96_9BACT</name>
<dbReference type="AlphaFoldDB" id="H0UL96"/>
<dbReference type="HOGENOM" id="CLU_158491_5_2_0"/>
<dbReference type="HAMAP" id="MF_00374">
    <property type="entry name" value="Ribosomal_uL29"/>
    <property type="match status" value="1"/>
</dbReference>
<dbReference type="PANTHER" id="PTHR10916:SF0">
    <property type="entry name" value="LARGE RIBOSOMAL SUBUNIT PROTEIN UL29C"/>
    <property type="match status" value="1"/>
</dbReference>
<evidence type="ECO:0000256" key="4">
    <source>
        <dbReference type="ARBA" id="ARBA00035204"/>
    </source>
</evidence>
<dbReference type="InterPro" id="IPR036049">
    <property type="entry name" value="Ribosomal_uL29_sf"/>
</dbReference>
<evidence type="ECO:0000256" key="1">
    <source>
        <dbReference type="ARBA" id="ARBA00009254"/>
    </source>
</evidence>
<dbReference type="PROSITE" id="PS00579">
    <property type="entry name" value="RIBOSOMAL_L29"/>
    <property type="match status" value="1"/>
</dbReference>
<dbReference type="NCBIfam" id="TIGR00012">
    <property type="entry name" value="L29"/>
    <property type="match status" value="1"/>
</dbReference>
<dbReference type="GO" id="GO:0006412">
    <property type="term" value="P:translation"/>
    <property type="evidence" value="ECO:0007669"/>
    <property type="project" value="UniProtKB-UniRule"/>
</dbReference>
<comment type="similarity">
    <text evidence="1 5">Belongs to the universal ribosomal protein uL29 family.</text>
</comment>
<dbReference type="Pfam" id="PF00831">
    <property type="entry name" value="Ribosomal_L29"/>
    <property type="match status" value="1"/>
</dbReference>
<dbReference type="CDD" id="cd00427">
    <property type="entry name" value="Ribosomal_L29_HIP"/>
    <property type="match status" value="1"/>
</dbReference>
<protein>
    <recommendedName>
        <fullName evidence="4 5">Large ribosomal subunit protein uL29</fullName>
    </recommendedName>
</protein>
<dbReference type="GO" id="GO:0022625">
    <property type="term" value="C:cytosolic large ribosomal subunit"/>
    <property type="evidence" value="ECO:0007669"/>
    <property type="project" value="TreeGrafter"/>
</dbReference>
<keyword evidence="3 5" id="KW-0687">Ribonucleoprotein</keyword>
<proteinExistence type="inferred from homology"/>
<evidence type="ECO:0000256" key="5">
    <source>
        <dbReference type="HAMAP-Rule" id="MF_00374"/>
    </source>
</evidence>
<dbReference type="InterPro" id="IPR050063">
    <property type="entry name" value="Ribosomal_protein_uL29"/>
</dbReference>